<feature type="signal peptide" evidence="1">
    <location>
        <begin position="1"/>
        <end position="21"/>
    </location>
</feature>
<evidence type="ECO:0000256" key="1">
    <source>
        <dbReference type="SAM" id="SignalP"/>
    </source>
</evidence>
<proteinExistence type="predicted"/>
<sequence length="47" mass="4867">MKKILAALIALSITLTVAGNAGVEKNASKQEDNKQVYFMSDPGGSVG</sequence>
<comment type="caution">
    <text evidence="2">The sequence shown here is derived from an EMBL/GenBank/DDBJ whole genome shotgun (WGS) entry which is preliminary data.</text>
</comment>
<evidence type="ECO:0000313" key="3">
    <source>
        <dbReference type="Proteomes" id="UP000014060"/>
    </source>
</evidence>
<evidence type="ECO:0000313" key="2">
    <source>
        <dbReference type="EMBL" id="EOQ55858.1"/>
    </source>
</evidence>
<dbReference type="RefSeq" id="WP_002084108.1">
    <property type="nucleotide sequence ID" value="NZ_KB976023.1"/>
</dbReference>
<evidence type="ECO:0008006" key="4">
    <source>
        <dbReference type="Google" id="ProtNLM"/>
    </source>
</evidence>
<protein>
    <recommendedName>
        <fullName evidence="4">Response regulator aspartate phosphatase inhibitor</fullName>
    </recommendedName>
</protein>
<gene>
    <name evidence="2" type="ORF">IAY_06520</name>
</gene>
<dbReference type="EMBL" id="AHCJ01000113">
    <property type="protein sequence ID" value="EOQ55858.1"/>
    <property type="molecule type" value="Genomic_DNA"/>
</dbReference>
<keyword evidence="1" id="KW-0732">Signal</keyword>
<dbReference type="AlphaFoldDB" id="A0ABC9SPC0"/>
<feature type="chain" id="PRO_5044875307" description="Response regulator aspartate phosphatase inhibitor" evidence="1">
    <location>
        <begin position="22"/>
        <end position="47"/>
    </location>
</feature>
<name>A0ABC9SPC0_BACCE</name>
<dbReference type="Proteomes" id="UP000014060">
    <property type="component" value="Unassembled WGS sequence"/>
</dbReference>
<reference evidence="2 3" key="1">
    <citation type="submission" date="2013-01" db="EMBL/GenBank/DDBJ databases">
        <title>The Genome Sequence of Bacillus cereus TIAC219.</title>
        <authorList>
            <consortium name="The Broad Institute Genome Sequencing Platform"/>
            <consortium name="The Broad Institute Genome Sequencing Center for Infectious Disease"/>
            <person name="Feldgarden M."/>
            <person name="Van der Auwera G.A."/>
            <person name="Mahillon J."/>
            <person name="Duprez V."/>
            <person name="Timmery S."/>
            <person name="Mattelet C."/>
            <person name="Dierick K."/>
            <person name="Sun M."/>
            <person name="Yu Z."/>
            <person name="Zhu L."/>
            <person name="Hu X."/>
            <person name="Shank E.B."/>
            <person name="Swiecicka I."/>
            <person name="Hansen B.M."/>
            <person name="Andrup L."/>
            <person name="Walker B."/>
            <person name="Young S.K."/>
            <person name="Zeng Q."/>
            <person name="Gargeya S."/>
            <person name="Fitzgerald M."/>
            <person name="Haas B."/>
            <person name="Abouelleil A."/>
            <person name="Alvarado L."/>
            <person name="Arachchi H.M."/>
            <person name="Berlin A.M."/>
            <person name="Chapman S.B."/>
            <person name="Dewar J."/>
            <person name="Goldberg J."/>
            <person name="Griggs A."/>
            <person name="Gujja S."/>
            <person name="Hansen M."/>
            <person name="Howarth C."/>
            <person name="Imamovic A."/>
            <person name="Larimer J."/>
            <person name="McCowan C."/>
            <person name="Murphy C."/>
            <person name="Neiman D."/>
            <person name="Pearson M."/>
            <person name="Priest M."/>
            <person name="Roberts A."/>
            <person name="Saif S."/>
            <person name="Shea T."/>
            <person name="Sisk P."/>
            <person name="Sykes S."/>
            <person name="Wortman J."/>
            <person name="Nusbaum C."/>
            <person name="Birren B."/>
        </authorList>
    </citation>
    <scope>NUCLEOTIDE SEQUENCE [LARGE SCALE GENOMIC DNA]</scope>
    <source>
        <strain evidence="2 3">TIAC219</strain>
    </source>
</reference>
<accession>A0ABC9SPC0</accession>
<organism evidence="2 3">
    <name type="scientific">Bacillus cereus TIAC219</name>
    <dbReference type="NCBI Taxonomy" id="718222"/>
    <lineage>
        <taxon>Bacteria</taxon>
        <taxon>Bacillati</taxon>
        <taxon>Bacillota</taxon>
        <taxon>Bacilli</taxon>
        <taxon>Bacillales</taxon>
        <taxon>Bacillaceae</taxon>
        <taxon>Bacillus</taxon>
        <taxon>Bacillus cereus group</taxon>
    </lineage>
</organism>